<name>A0A197JDB2_9FUNG</name>
<dbReference type="GO" id="GO:0002376">
    <property type="term" value="P:immune system process"/>
    <property type="evidence" value="ECO:0007669"/>
    <property type="project" value="UniProtKB-KW"/>
</dbReference>
<accession>A0A197JDB2</accession>
<dbReference type="GO" id="GO:0008270">
    <property type="term" value="F:zinc ion binding"/>
    <property type="evidence" value="ECO:0007669"/>
    <property type="project" value="UniProtKB-KW"/>
</dbReference>
<reference evidence="8 9" key="1">
    <citation type="submission" date="2016-05" db="EMBL/GenBank/DDBJ databases">
        <title>Genome sequencing reveals origins of a unique bacterial endosymbiosis in the earliest lineages of terrestrial Fungi.</title>
        <authorList>
            <consortium name="DOE Joint Genome Institute"/>
            <person name="Uehling J."/>
            <person name="Gryganskyi A."/>
            <person name="Hameed K."/>
            <person name="Tschaplinski T."/>
            <person name="Misztal P."/>
            <person name="Wu S."/>
            <person name="Desiro A."/>
            <person name="Vande Pol N."/>
            <person name="Du Z.-Y."/>
            <person name="Zienkiewicz A."/>
            <person name="Zienkiewicz K."/>
            <person name="Morin E."/>
            <person name="Tisserant E."/>
            <person name="Splivallo R."/>
            <person name="Hainaut M."/>
            <person name="Henrissat B."/>
            <person name="Ohm R."/>
            <person name="Kuo A."/>
            <person name="Yan J."/>
            <person name="Lipzen A."/>
            <person name="Nolan M."/>
            <person name="Labutti K."/>
            <person name="Barry K."/>
            <person name="Goldstein A."/>
            <person name="Labbe J."/>
            <person name="Schadt C."/>
            <person name="Tuskan G."/>
            <person name="Grigoriev I."/>
            <person name="Martin F."/>
            <person name="Vilgalys R."/>
            <person name="Bonito G."/>
        </authorList>
    </citation>
    <scope>NUCLEOTIDE SEQUENCE [LARGE SCALE GENOMIC DNA]</scope>
    <source>
        <strain evidence="8 9">AG-77</strain>
    </source>
</reference>
<dbReference type="PROSITE" id="PS51981">
    <property type="entry name" value="ZF_RZ"/>
    <property type="match status" value="1"/>
</dbReference>
<proteinExistence type="predicted"/>
<dbReference type="EMBL" id="KV442165">
    <property type="protein sequence ID" value="OAQ22439.1"/>
    <property type="molecule type" value="Genomic_DNA"/>
</dbReference>
<evidence type="ECO:0000256" key="1">
    <source>
        <dbReference type="ARBA" id="ARBA00004496"/>
    </source>
</evidence>
<keyword evidence="6" id="KW-0391">Immunity</keyword>
<evidence type="ECO:0000256" key="5">
    <source>
        <dbReference type="ARBA" id="ARBA00022833"/>
    </source>
</evidence>
<evidence type="ECO:0000256" key="4">
    <source>
        <dbReference type="ARBA" id="ARBA00022771"/>
    </source>
</evidence>
<protein>
    <recommendedName>
        <fullName evidence="7">RZ-type domain-containing protein</fullName>
    </recommendedName>
</protein>
<dbReference type="AlphaFoldDB" id="A0A197JDB2"/>
<evidence type="ECO:0000313" key="8">
    <source>
        <dbReference type="EMBL" id="OAQ22439.1"/>
    </source>
</evidence>
<keyword evidence="4" id="KW-0863">Zinc-finger</keyword>
<evidence type="ECO:0000259" key="7">
    <source>
        <dbReference type="PROSITE" id="PS51981"/>
    </source>
</evidence>
<keyword evidence="2" id="KW-0963">Cytoplasm</keyword>
<dbReference type="OrthoDB" id="2423195at2759"/>
<comment type="subcellular location">
    <subcellularLocation>
        <location evidence="1">Cytoplasm</location>
    </subcellularLocation>
</comment>
<dbReference type="STRING" id="1314771.A0A197JDB2"/>
<organism evidence="8 9">
    <name type="scientific">Linnemannia elongata AG-77</name>
    <dbReference type="NCBI Taxonomy" id="1314771"/>
    <lineage>
        <taxon>Eukaryota</taxon>
        <taxon>Fungi</taxon>
        <taxon>Fungi incertae sedis</taxon>
        <taxon>Mucoromycota</taxon>
        <taxon>Mortierellomycotina</taxon>
        <taxon>Mortierellomycetes</taxon>
        <taxon>Mortierellales</taxon>
        <taxon>Mortierellaceae</taxon>
        <taxon>Linnemannia</taxon>
    </lineage>
</organism>
<evidence type="ECO:0000256" key="2">
    <source>
        <dbReference type="ARBA" id="ARBA00022490"/>
    </source>
</evidence>
<evidence type="ECO:0000256" key="3">
    <source>
        <dbReference type="ARBA" id="ARBA00022723"/>
    </source>
</evidence>
<sequence>MQIELYGAGHFFRCPNGHSYVIGECGGAMQESTCPECGAPVGGRSHQLAAGNQVDTEYESFYQRR</sequence>
<evidence type="ECO:0000256" key="6">
    <source>
        <dbReference type="ARBA" id="ARBA00022859"/>
    </source>
</evidence>
<keyword evidence="3" id="KW-0479">Metal-binding</keyword>
<keyword evidence="9" id="KW-1185">Reference proteome</keyword>
<dbReference type="GO" id="GO:0005737">
    <property type="term" value="C:cytoplasm"/>
    <property type="evidence" value="ECO:0007669"/>
    <property type="project" value="UniProtKB-SubCell"/>
</dbReference>
<feature type="domain" description="RZ-type" evidence="7">
    <location>
        <begin position="1"/>
        <end position="64"/>
    </location>
</feature>
<dbReference type="Proteomes" id="UP000078512">
    <property type="component" value="Unassembled WGS sequence"/>
</dbReference>
<evidence type="ECO:0000313" key="9">
    <source>
        <dbReference type="Proteomes" id="UP000078512"/>
    </source>
</evidence>
<keyword evidence="5" id="KW-0862">Zinc</keyword>
<gene>
    <name evidence="8" type="ORF">K457DRAFT_84860</name>
</gene>
<dbReference type="Pfam" id="PF20173">
    <property type="entry name" value="ZnF_RZ-type"/>
    <property type="match status" value="1"/>
</dbReference>
<dbReference type="InterPro" id="IPR046439">
    <property type="entry name" value="ZF_RZ_dom"/>
</dbReference>